<keyword evidence="4" id="KW-1185">Reference proteome</keyword>
<feature type="signal peptide" evidence="2">
    <location>
        <begin position="1"/>
        <end position="28"/>
    </location>
</feature>
<proteinExistence type="predicted"/>
<evidence type="ECO:0000313" key="3">
    <source>
        <dbReference type="EMBL" id="GAA2708166.1"/>
    </source>
</evidence>
<protein>
    <recommendedName>
        <fullName evidence="5">ATP-binding protein</fullName>
    </recommendedName>
</protein>
<dbReference type="RefSeq" id="WP_344432830.1">
    <property type="nucleotide sequence ID" value="NZ_BAAASL010000001.1"/>
</dbReference>
<reference evidence="3 4" key="1">
    <citation type="journal article" date="2019" name="Int. J. Syst. Evol. Microbiol.">
        <title>The Global Catalogue of Microorganisms (GCM) 10K type strain sequencing project: providing services to taxonomists for standard genome sequencing and annotation.</title>
        <authorList>
            <consortium name="The Broad Institute Genomics Platform"/>
            <consortium name="The Broad Institute Genome Sequencing Center for Infectious Disease"/>
            <person name="Wu L."/>
            <person name="Ma J."/>
        </authorList>
    </citation>
    <scope>NUCLEOTIDE SEQUENCE [LARGE SCALE GENOMIC DNA]</scope>
    <source>
        <strain evidence="3 4">JCM 4542</strain>
    </source>
</reference>
<evidence type="ECO:0000256" key="2">
    <source>
        <dbReference type="SAM" id="SignalP"/>
    </source>
</evidence>
<feature type="compositionally biased region" description="Low complexity" evidence="1">
    <location>
        <begin position="108"/>
        <end position="120"/>
    </location>
</feature>
<keyword evidence="2" id="KW-0732">Signal</keyword>
<feature type="chain" id="PRO_5046924148" description="ATP-binding protein" evidence="2">
    <location>
        <begin position="29"/>
        <end position="155"/>
    </location>
</feature>
<dbReference type="Proteomes" id="UP001500886">
    <property type="component" value="Unassembled WGS sequence"/>
</dbReference>
<feature type="region of interest" description="Disordered" evidence="1">
    <location>
        <begin position="101"/>
        <end position="127"/>
    </location>
</feature>
<accession>A0ABN3TK94</accession>
<comment type="caution">
    <text evidence="3">The sequence shown here is derived from an EMBL/GenBank/DDBJ whole genome shotgun (WGS) entry which is preliminary data.</text>
</comment>
<gene>
    <name evidence="3" type="ORF">GCM10010315_04090</name>
</gene>
<organism evidence="3 4">
    <name type="scientific">Streptomyces luteosporeus</name>
    <dbReference type="NCBI Taxonomy" id="173856"/>
    <lineage>
        <taxon>Bacteria</taxon>
        <taxon>Bacillati</taxon>
        <taxon>Actinomycetota</taxon>
        <taxon>Actinomycetes</taxon>
        <taxon>Kitasatosporales</taxon>
        <taxon>Streptomycetaceae</taxon>
        <taxon>Streptomyces</taxon>
    </lineage>
</organism>
<evidence type="ECO:0000256" key="1">
    <source>
        <dbReference type="SAM" id="MobiDB-lite"/>
    </source>
</evidence>
<evidence type="ECO:0000313" key="4">
    <source>
        <dbReference type="Proteomes" id="UP001500886"/>
    </source>
</evidence>
<dbReference type="EMBL" id="BAAASL010000001">
    <property type="protein sequence ID" value="GAA2708166.1"/>
    <property type="molecule type" value="Genomic_DNA"/>
</dbReference>
<name>A0ABN3TK94_9ACTN</name>
<sequence length="155" mass="14916">MKQVSLRALGVAVAGAAIAVGAAGTASAGTLESLTTTATGAYKGLPMETATTLLPAGGPVASATDRAVKSGLLEQSARAADTALNPHLHTDKLAGPAEKLAGTTHQKASATANAPATAPADNKGNAGLLGALPTKSIAPNGLSLPGLGTPNTPVH</sequence>
<evidence type="ECO:0008006" key="5">
    <source>
        <dbReference type="Google" id="ProtNLM"/>
    </source>
</evidence>